<dbReference type="Proteomes" id="UP000830671">
    <property type="component" value="Chromosome 8"/>
</dbReference>
<organism evidence="1 2">
    <name type="scientific">Colletotrichum lupini</name>
    <dbReference type="NCBI Taxonomy" id="145971"/>
    <lineage>
        <taxon>Eukaryota</taxon>
        <taxon>Fungi</taxon>
        <taxon>Dikarya</taxon>
        <taxon>Ascomycota</taxon>
        <taxon>Pezizomycotina</taxon>
        <taxon>Sordariomycetes</taxon>
        <taxon>Hypocreomycetidae</taxon>
        <taxon>Glomerellales</taxon>
        <taxon>Glomerellaceae</taxon>
        <taxon>Colletotrichum</taxon>
        <taxon>Colletotrichum acutatum species complex</taxon>
    </lineage>
</organism>
<evidence type="ECO:0000313" key="2">
    <source>
        <dbReference type="Proteomes" id="UP000830671"/>
    </source>
</evidence>
<name>A0A9Q8WNR4_9PEZI</name>
<sequence length="95" mass="10573">MFFRSASLGAIFAFTETRTCLVHFHLAYHNEQPRPGIHLLPCPPSRPRPCPCAPNQPPPRVLFNSPTSRGILTAASFLSEDLNKRKTHLFVACCA</sequence>
<dbReference type="GeneID" id="73348840"/>
<evidence type="ECO:0000313" key="1">
    <source>
        <dbReference type="EMBL" id="UQC89375.1"/>
    </source>
</evidence>
<gene>
    <name evidence="1" type="ORF">CLUP02_14904</name>
</gene>
<proteinExistence type="predicted"/>
<protein>
    <submittedName>
        <fullName evidence="1">Uncharacterized protein</fullName>
    </submittedName>
</protein>
<dbReference type="AlphaFoldDB" id="A0A9Q8WNR4"/>
<keyword evidence="2" id="KW-1185">Reference proteome</keyword>
<dbReference type="EMBL" id="CP019480">
    <property type="protein sequence ID" value="UQC89375.1"/>
    <property type="molecule type" value="Genomic_DNA"/>
</dbReference>
<accession>A0A9Q8WNR4</accession>
<reference evidence="1" key="1">
    <citation type="journal article" date="2021" name="Mol. Plant Microbe Interact.">
        <title>Complete Genome Sequence of the Plant-Pathogenic Fungus Colletotrichum lupini.</title>
        <authorList>
            <person name="Baroncelli R."/>
            <person name="Pensec F."/>
            <person name="Da Lio D."/>
            <person name="Boufleur T."/>
            <person name="Vicente I."/>
            <person name="Sarrocco S."/>
            <person name="Picot A."/>
            <person name="Baraldi E."/>
            <person name="Sukno S."/>
            <person name="Thon M."/>
            <person name="Le Floch G."/>
        </authorList>
    </citation>
    <scope>NUCLEOTIDE SEQUENCE</scope>
    <source>
        <strain evidence="1">IMI 504893</strain>
    </source>
</reference>
<dbReference type="KEGG" id="clup:CLUP02_14904"/>
<dbReference type="RefSeq" id="XP_049150976.1">
    <property type="nucleotide sequence ID" value="XM_049293830.1"/>
</dbReference>